<reference evidence="3 4" key="1">
    <citation type="submission" date="2018-05" db="EMBL/GenBank/DDBJ databases">
        <title>Streptomyces venezuelae.</title>
        <authorList>
            <person name="Kim W."/>
            <person name="Lee N."/>
            <person name="Cho B.-K."/>
        </authorList>
    </citation>
    <scope>NUCLEOTIDE SEQUENCE [LARGE SCALE GENOMIC DNA]</scope>
    <source>
        <strain evidence="3 4">ATCC 14585</strain>
    </source>
</reference>
<dbReference type="Proteomes" id="UP000324015">
    <property type="component" value="Chromosome"/>
</dbReference>
<evidence type="ECO:0000259" key="2">
    <source>
        <dbReference type="Pfam" id="PF04101"/>
    </source>
</evidence>
<accession>A0A5P2CRC0</accession>
<proteinExistence type="predicted"/>
<evidence type="ECO:0000313" key="4">
    <source>
        <dbReference type="Proteomes" id="UP000324015"/>
    </source>
</evidence>
<dbReference type="RefSeq" id="WP_150186887.1">
    <property type="nucleotide sequence ID" value="NZ_CP029191.1"/>
</dbReference>
<sequence>MIGYYVHHQGRGHLHRAIRIASRTPEPVTLLSSLPRPAAWAGSWVSLPTDTADDPLDPTAQGRLHWVPLHHPGHRERMGIIAQWIRRESPSLFVSDVSVEAAALARLMGVPVVVTAMRGDRKDPAHRLGYDLADALLAPWPHTVPEPGWPPHWHAKTIHTGSISRYDGRPRPPAAAAPATKEVVVMLGAGGTYLTEDHLREAQRTTPDWTWTVLGGRAPENRAGGGPAPDGGSPSTWLDDPWPILCRAQVVVTHAGQNAVAECAAARVPVVVIPEERPHGEQHATARALRAAGLATVRESWPAAEEWPALLAEAAALPDRWEQWSHGDGADRAARLLTDLAARPTRRTACVPR</sequence>
<evidence type="ECO:0000256" key="1">
    <source>
        <dbReference type="SAM" id="MobiDB-lite"/>
    </source>
</evidence>
<name>A0A5P2CRC0_STRVZ</name>
<dbReference type="InterPro" id="IPR007235">
    <property type="entry name" value="Glyco_trans_28_C"/>
</dbReference>
<dbReference type="Gene3D" id="3.40.50.2000">
    <property type="entry name" value="Glycogen Phosphorylase B"/>
    <property type="match status" value="1"/>
</dbReference>
<protein>
    <submittedName>
        <fullName evidence="3">Glycosyl transferase</fullName>
    </submittedName>
</protein>
<feature type="region of interest" description="Disordered" evidence="1">
    <location>
        <begin position="211"/>
        <end position="233"/>
    </location>
</feature>
<dbReference type="Pfam" id="PF04101">
    <property type="entry name" value="Glyco_tran_28_C"/>
    <property type="match status" value="1"/>
</dbReference>
<feature type="domain" description="Glycosyl transferase family 28 C-terminal" evidence="2">
    <location>
        <begin position="244"/>
        <end position="297"/>
    </location>
</feature>
<dbReference type="PANTHER" id="PTHR21015:SF22">
    <property type="entry name" value="GLYCOSYLTRANSFERASE"/>
    <property type="match status" value="1"/>
</dbReference>
<dbReference type="EMBL" id="CP029191">
    <property type="protein sequence ID" value="QES44557.1"/>
    <property type="molecule type" value="Genomic_DNA"/>
</dbReference>
<gene>
    <name evidence="3" type="ORF">DEJ49_29370</name>
</gene>
<dbReference type="PANTHER" id="PTHR21015">
    <property type="entry name" value="UDP-N-ACETYLGLUCOSAMINE--N-ACETYLMURAMYL-(PENTAPEPTIDE) PYROPHOSPHORYL-UNDECAPRENOL N-ACETYLGLUCOSAMINE TRANSFERASE 1"/>
    <property type="match status" value="1"/>
</dbReference>
<organism evidence="3 4">
    <name type="scientific">Streptomyces venezuelae</name>
    <dbReference type="NCBI Taxonomy" id="54571"/>
    <lineage>
        <taxon>Bacteria</taxon>
        <taxon>Bacillati</taxon>
        <taxon>Actinomycetota</taxon>
        <taxon>Actinomycetes</taxon>
        <taxon>Kitasatosporales</taxon>
        <taxon>Streptomycetaceae</taxon>
        <taxon>Streptomyces</taxon>
    </lineage>
</organism>
<keyword evidence="3" id="KW-0808">Transferase</keyword>
<dbReference type="GO" id="GO:0016758">
    <property type="term" value="F:hexosyltransferase activity"/>
    <property type="evidence" value="ECO:0007669"/>
    <property type="project" value="InterPro"/>
</dbReference>
<dbReference type="AlphaFoldDB" id="A0A5P2CRC0"/>
<dbReference type="SUPFAM" id="SSF53756">
    <property type="entry name" value="UDP-Glycosyltransferase/glycogen phosphorylase"/>
    <property type="match status" value="1"/>
</dbReference>
<evidence type="ECO:0000313" key="3">
    <source>
        <dbReference type="EMBL" id="QES44557.1"/>
    </source>
</evidence>